<evidence type="ECO:0000313" key="1">
    <source>
        <dbReference type="EMBL" id="SEL35755.1"/>
    </source>
</evidence>
<organism evidence="1 2">
    <name type="scientific">Ruminococcus albus</name>
    <dbReference type="NCBI Taxonomy" id="1264"/>
    <lineage>
        <taxon>Bacteria</taxon>
        <taxon>Bacillati</taxon>
        <taxon>Bacillota</taxon>
        <taxon>Clostridia</taxon>
        <taxon>Eubacteriales</taxon>
        <taxon>Oscillospiraceae</taxon>
        <taxon>Ruminococcus</taxon>
    </lineage>
</organism>
<name>A0A1H7PKH7_RUMAL</name>
<dbReference type="Proteomes" id="UP000186015">
    <property type="component" value="Unassembled WGS sequence"/>
</dbReference>
<accession>A0A1H7PKH7</accession>
<proteinExistence type="predicted"/>
<sequence length="718" mass="82622">MKYLLFCAIINELPNNYDICNNGIVSAGAIVENFLRYILQEQKTAPDKLIIFWRTYDISASNAANANLLTRMQFWKKEKSFHTDCFNCIEEIEQISASAGIKQPEVEIVNISDNEKDDRKLFSEVRRILGESGVPKEDIFVTVADTSTSGLDVLDMTMLRLEFDGYTVEKLHIDPEKGIADHSETSLNLELYKAICKFKDTGITDTFNKLSEKISNKLLAELLEQLDHFSGNLNLCQTEDLEPTLDKIYNILDSLEHDADAADNIEGLVCDNLRSVFGDSKPQLLSMVYIKCCLSWKWTTQSLVLFTEVLPKELVRNKIVQCDFSSFTNATLASEVELFYTRMTRDMYIPKEKELKSLLVNFLKGETGNDSKNLYIEDFIVLIKWFEKGMEEKGLTIPFEGIDILYSFPEKNDGVRQLTEFIYHNCSSLTMDKFREKLSNSMDSIRYFFKDSLMYDKENTISQKIMGIKYLYPEHMRRNLDGFRLNIDYSKFSFFKRFLAFFLYLKLVRNRVCHAIPLQTLDDDLNEDHKERLKCFGVDTGTVTYESLSRNITNALSCLKECLLSNVPRTIHKYYVSVPAPDEVDDIENDIDSHLRSLFENVPSFDTVRIFVIKDKKREGILEKALIAKIDEYAICNDFFCDIENISDSDEPSEFISNLLSTVEPGDKIGADTTYMNNIKMYGMIMFFNAVIEKKAEIGKVICKDYCLTDLINSQFGA</sequence>
<protein>
    <submittedName>
        <fullName evidence="1">Uncharacterized protein</fullName>
    </submittedName>
</protein>
<dbReference type="EMBL" id="FOAT01000022">
    <property type="protein sequence ID" value="SEL35755.1"/>
    <property type="molecule type" value="Genomic_DNA"/>
</dbReference>
<reference evidence="1 2" key="1">
    <citation type="submission" date="2016-10" db="EMBL/GenBank/DDBJ databases">
        <authorList>
            <person name="de Groot N.N."/>
        </authorList>
    </citation>
    <scope>NUCLEOTIDE SEQUENCE [LARGE SCALE GENOMIC DNA]</scope>
    <source>
        <strain evidence="1 2">KH2T6</strain>
    </source>
</reference>
<evidence type="ECO:0000313" key="2">
    <source>
        <dbReference type="Proteomes" id="UP000186015"/>
    </source>
</evidence>
<dbReference type="AlphaFoldDB" id="A0A1H7PKH7"/>
<gene>
    <name evidence="1" type="ORF">SAMN05216469_12215</name>
</gene>